<comment type="caution">
    <text evidence="2">The sequence shown here is derived from an EMBL/GenBank/DDBJ whole genome shotgun (WGS) entry which is preliminary data.</text>
</comment>
<dbReference type="InterPro" id="IPR037151">
    <property type="entry name" value="AlkB-like_sf"/>
</dbReference>
<dbReference type="PROSITE" id="PS51471">
    <property type="entry name" value="FE2OG_OXY"/>
    <property type="match status" value="1"/>
</dbReference>
<proteinExistence type="predicted"/>
<evidence type="ECO:0000313" key="2">
    <source>
        <dbReference type="EMBL" id="KAJ3220923.1"/>
    </source>
</evidence>
<dbReference type="Proteomes" id="UP001211065">
    <property type="component" value="Unassembled WGS sequence"/>
</dbReference>
<dbReference type="InterPro" id="IPR005123">
    <property type="entry name" value="Oxoglu/Fe-dep_dioxygenase_dom"/>
</dbReference>
<accession>A0AAD5XYJ7</accession>
<dbReference type="GO" id="GO:0006631">
    <property type="term" value="P:fatty acid metabolic process"/>
    <property type="evidence" value="ECO:0007669"/>
    <property type="project" value="TreeGrafter"/>
</dbReference>
<evidence type="ECO:0000313" key="3">
    <source>
        <dbReference type="Proteomes" id="UP001211065"/>
    </source>
</evidence>
<protein>
    <recommendedName>
        <fullName evidence="1">Fe2OG dioxygenase domain-containing protein</fullName>
    </recommendedName>
</protein>
<reference evidence="2" key="1">
    <citation type="submission" date="2020-05" db="EMBL/GenBank/DDBJ databases">
        <title>Phylogenomic resolution of chytrid fungi.</title>
        <authorList>
            <person name="Stajich J.E."/>
            <person name="Amses K."/>
            <person name="Simmons R."/>
            <person name="Seto K."/>
            <person name="Myers J."/>
            <person name="Bonds A."/>
            <person name="Quandt C.A."/>
            <person name="Barry K."/>
            <person name="Liu P."/>
            <person name="Grigoriev I."/>
            <person name="Longcore J.E."/>
            <person name="James T.Y."/>
        </authorList>
    </citation>
    <scope>NUCLEOTIDE SEQUENCE</scope>
    <source>
        <strain evidence="2">JEL0476</strain>
    </source>
</reference>
<dbReference type="InterPro" id="IPR027450">
    <property type="entry name" value="AlkB-like"/>
</dbReference>
<dbReference type="PANTHER" id="PTHR21052">
    <property type="entry name" value="SPERMATOGENESIS ASSOCIATED 11-RELATED"/>
    <property type="match status" value="1"/>
</dbReference>
<dbReference type="InterPro" id="IPR032870">
    <property type="entry name" value="ALKBH7-like"/>
</dbReference>
<dbReference type="Gene3D" id="2.60.120.590">
    <property type="entry name" value="Alpha-ketoglutarate-dependent dioxygenase AlkB-like"/>
    <property type="match status" value="1"/>
</dbReference>
<gene>
    <name evidence="2" type="ORF">HK099_003908</name>
</gene>
<dbReference type="GO" id="GO:0005759">
    <property type="term" value="C:mitochondrial matrix"/>
    <property type="evidence" value="ECO:0007669"/>
    <property type="project" value="TreeGrafter"/>
</dbReference>
<name>A0AAD5XYJ7_9FUNG</name>
<dbReference type="PANTHER" id="PTHR21052:SF0">
    <property type="entry name" value="ALPHA-KETOGLUTARATE-DEPENDENT DIOXYGENASE ALKB HOMOLOG 7, MITOCHONDRIAL"/>
    <property type="match status" value="1"/>
</dbReference>
<dbReference type="AlphaFoldDB" id="A0AAD5XYJ7"/>
<keyword evidence="3" id="KW-1185">Reference proteome</keyword>
<evidence type="ECO:0000259" key="1">
    <source>
        <dbReference type="PROSITE" id="PS51471"/>
    </source>
</evidence>
<feature type="domain" description="Fe2OG dioxygenase" evidence="1">
    <location>
        <begin position="119"/>
        <end position="225"/>
    </location>
</feature>
<dbReference type="Pfam" id="PF13532">
    <property type="entry name" value="2OG-FeII_Oxy_2"/>
    <property type="match status" value="1"/>
</dbReference>
<sequence length="239" mass="27891">MFNNDENTQNLNVIVELFGSDSEDELERHQKAKNQNIYLSNIQKNISGLNIYKNFLDTKSLNNINFHINNQNWFDPVNNINQKVYFGDIPQFLYENLIDELILRNVFKNNLHISDRFPLFDHLISNFYAPGEGLTHHIDLPHKFQDGIVICSIKGTCEMEFRLKNEQEYLQVIGVFLEPGDVVCLTGEARWKWEHGIRNKTYDKDFGGNMIKRTERISINLRKLKDEGLIGPPTTEEDS</sequence>
<organism evidence="2 3">
    <name type="scientific">Clydaea vesicula</name>
    <dbReference type="NCBI Taxonomy" id="447962"/>
    <lineage>
        <taxon>Eukaryota</taxon>
        <taxon>Fungi</taxon>
        <taxon>Fungi incertae sedis</taxon>
        <taxon>Chytridiomycota</taxon>
        <taxon>Chytridiomycota incertae sedis</taxon>
        <taxon>Chytridiomycetes</taxon>
        <taxon>Lobulomycetales</taxon>
        <taxon>Lobulomycetaceae</taxon>
        <taxon>Clydaea</taxon>
    </lineage>
</organism>
<dbReference type="EMBL" id="JADGJW010000263">
    <property type="protein sequence ID" value="KAJ3220923.1"/>
    <property type="molecule type" value="Genomic_DNA"/>
</dbReference>
<dbReference type="SUPFAM" id="SSF51197">
    <property type="entry name" value="Clavaminate synthase-like"/>
    <property type="match status" value="1"/>
</dbReference>
<dbReference type="GO" id="GO:0006974">
    <property type="term" value="P:DNA damage response"/>
    <property type="evidence" value="ECO:0007669"/>
    <property type="project" value="InterPro"/>
</dbReference>